<dbReference type="Gene3D" id="2.60.40.10">
    <property type="entry name" value="Immunoglobulins"/>
    <property type="match status" value="2"/>
</dbReference>
<dbReference type="SUPFAM" id="SSF48726">
    <property type="entry name" value="Immunoglobulin"/>
    <property type="match status" value="1"/>
</dbReference>
<evidence type="ECO:0000313" key="3">
    <source>
        <dbReference type="Proteomes" id="UP000261660"/>
    </source>
</evidence>
<dbReference type="InterPro" id="IPR036179">
    <property type="entry name" value="Ig-like_dom_sf"/>
</dbReference>
<dbReference type="GeneTree" id="ENSGT00940000159005"/>
<dbReference type="Ensembl" id="ENSLBET00000013057.1">
    <property type="protein sequence ID" value="ENSLBEP00000012420.1"/>
    <property type="gene ID" value="ENSLBEG00000009534.1"/>
</dbReference>
<sequence length="311" mass="34027">MLFCEVIFVLSLMTFLLDFHASGCVLNCKDKPVFTPSRLVVKYGDPASVICNACQQECLNELFNLEHSMGKSTINRTTISWNIDSFTEWTASLQCYYNKAAENVSDPDVQCCTILPLTVYKPPDKVSISFANHTGPLIEAHPYTLQCTVHNVAPVEKVKAIFYRGHSVVGQVQVNNSYGGKPMTHSYTLDVIPHKGEDGAAYWCAAELVLGPEGPQPPPVVISQNMTTTVYYAPKLQVPKHPGLITINEGNQLKLDCSSDGNRVPHTSGRFHRVAFTGAASSLSNLQLLNMRASTPVLSATAIGTSLRSFM</sequence>
<keyword evidence="1" id="KW-0732">Signal</keyword>
<evidence type="ECO:0000313" key="2">
    <source>
        <dbReference type="Ensembl" id="ENSLBEP00000012420.1"/>
    </source>
</evidence>
<proteinExistence type="predicted"/>
<dbReference type="PANTHER" id="PTHR13771:SF9">
    <property type="entry name" value="INTERCELLULAR ADHESION MOLECULE 5"/>
    <property type="match status" value="1"/>
</dbReference>
<dbReference type="InterPro" id="IPR047012">
    <property type="entry name" value="ICAM_VCAM"/>
</dbReference>
<dbReference type="GO" id="GO:0005178">
    <property type="term" value="F:integrin binding"/>
    <property type="evidence" value="ECO:0007669"/>
    <property type="project" value="InterPro"/>
</dbReference>
<dbReference type="GO" id="GO:0007155">
    <property type="term" value="P:cell adhesion"/>
    <property type="evidence" value="ECO:0007669"/>
    <property type="project" value="InterPro"/>
</dbReference>
<protein>
    <recommendedName>
        <fullName evidence="4">Ig-like domain-containing protein</fullName>
    </recommendedName>
</protein>
<organism evidence="2 3">
    <name type="scientific">Labrus bergylta</name>
    <name type="common">ballan wrasse</name>
    <dbReference type="NCBI Taxonomy" id="56723"/>
    <lineage>
        <taxon>Eukaryota</taxon>
        <taxon>Metazoa</taxon>
        <taxon>Chordata</taxon>
        <taxon>Craniata</taxon>
        <taxon>Vertebrata</taxon>
        <taxon>Euteleostomi</taxon>
        <taxon>Actinopterygii</taxon>
        <taxon>Neopterygii</taxon>
        <taxon>Teleostei</taxon>
        <taxon>Neoteleostei</taxon>
        <taxon>Acanthomorphata</taxon>
        <taxon>Eupercaria</taxon>
        <taxon>Labriformes</taxon>
        <taxon>Labridae</taxon>
        <taxon>Labrus</taxon>
    </lineage>
</organism>
<dbReference type="Ensembl" id="ENSLBET00000013036.1">
    <property type="protein sequence ID" value="ENSLBEP00000012400.1"/>
    <property type="gene ID" value="ENSLBEG00000009534.1"/>
</dbReference>
<dbReference type="InterPro" id="IPR013783">
    <property type="entry name" value="Ig-like_fold"/>
</dbReference>
<feature type="chain" id="PRO_5044598739" description="Ig-like domain-containing protein" evidence="1">
    <location>
        <begin position="24"/>
        <end position="311"/>
    </location>
</feature>
<dbReference type="STRING" id="56723.ENSLBEP00000012420"/>
<name>A0A3Q3LVB4_9LABR</name>
<evidence type="ECO:0000256" key="1">
    <source>
        <dbReference type="SAM" id="SignalP"/>
    </source>
</evidence>
<reference evidence="2" key="1">
    <citation type="submission" date="2025-05" db="UniProtKB">
        <authorList>
            <consortium name="Ensembl"/>
        </authorList>
    </citation>
    <scope>IDENTIFICATION</scope>
</reference>
<keyword evidence="3" id="KW-1185">Reference proteome</keyword>
<feature type="signal peptide" evidence="1">
    <location>
        <begin position="1"/>
        <end position="23"/>
    </location>
</feature>
<dbReference type="AlphaFoldDB" id="A0A3Q3LVB4"/>
<dbReference type="PANTHER" id="PTHR13771">
    <property type="entry name" value="INTERCELLULAR ADHESION MOLECULE"/>
    <property type="match status" value="1"/>
</dbReference>
<evidence type="ECO:0008006" key="4">
    <source>
        <dbReference type="Google" id="ProtNLM"/>
    </source>
</evidence>
<dbReference type="Proteomes" id="UP000261660">
    <property type="component" value="Unplaced"/>
</dbReference>
<accession>A0A3Q3LVB4</accession>